<accession>A0A246FBK6</accession>
<dbReference type="SMART" id="SM00347">
    <property type="entry name" value="HTH_MARR"/>
    <property type="match status" value="1"/>
</dbReference>
<dbReference type="GO" id="GO:0006950">
    <property type="term" value="P:response to stress"/>
    <property type="evidence" value="ECO:0007669"/>
    <property type="project" value="TreeGrafter"/>
</dbReference>
<dbReference type="EMBL" id="NJBA01000002">
    <property type="protein sequence ID" value="OWP51694.1"/>
    <property type="molecule type" value="Genomic_DNA"/>
</dbReference>
<dbReference type="InterPro" id="IPR036390">
    <property type="entry name" value="WH_DNA-bd_sf"/>
</dbReference>
<dbReference type="InterPro" id="IPR023187">
    <property type="entry name" value="Tscrpt_reg_MarR-type_CS"/>
</dbReference>
<dbReference type="Pfam" id="PF12802">
    <property type="entry name" value="MarR_2"/>
    <property type="match status" value="1"/>
</dbReference>
<protein>
    <submittedName>
        <fullName evidence="6">MarR family transcriptional regulator</fullName>
    </submittedName>
</protein>
<sequence>MTDTPLYDYLERIASLMRAWAREQPLMADLQPIQLSALNYLARCNRYSNTPLGVTDFLGLTKGTVSQSLKALEAKGLIEKRPDAQDRRSVHLELTTQGRGLIDALVPPAFLRNAEEAMGARGELLVELLRELLGAVQRQENVPGFGLCRTCRFHQKREDGAHCGLTGEPLEAGAGELICREHAQPEEAP</sequence>
<dbReference type="RefSeq" id="WP_088416599.1">
    <property type="nucleotide sequence ID" value="NZ_NJBA01000002.1"/>
</dbReference>
<dbReference type="PROSITE" id="PS01117">
    <property type="entry name" value="HTH_MARR_1"/>
    <property type="match status" value="1"/>
</dbReference>
<dbReference type="eggNOG" id="COG1846">
    <property type="taxonomic scope" value="Bacteria"/>
</dbReference>
<dbReference type="GO" id="GO:0003700">
    <property type="term" value="F:DNA-binding transcription factor activity"/>
    <property type="evidence" value="ECO:0007669"/>
    <property type="project" value="InterPro"/>
</dbReference>
<evidence type="ECO:0000313" key="7">
    <source>
        <dbReference type="Proteomes" id="UP000198145"/>
    </source>
</evidence>
<dbReference type="Proteomes" id="UP000198145">
    <property type="component" value="Unassembled WGS sequence"/>
</dbReference>
<dbReference type="GO" id="GO:0003677">
    <property type="term" value="F:DNA binding"/>
    <property type="evidence" value="ECO:0007669"/>
    <property type="project" value="UniProtKB-KW"/>
</dbReference>
<name>A0A246FBK6_PSENT</name>
<dbReference type="InterPro" id="IPR039422">
    <property type="entry name" value="MarR/SlyA-like"/>
</dbReference>
<dbReference type="STRING" id="46680.GCA_000807755_04336"/>
<feature type="domain" description="HTH marR-type" evidence="5">
    <location>
        <begin position="3"/>
        <end position="138"/>
    </location>
</feature>
<dbReference type="Gene3D" id="1.10.10.10">
    <property type="entry name" value="Winged helix-like DNA-binding domain superfamily/Winged helix DNA-binding domain"/>
    <property type="match status" value="1"/>
</dbReference>
<keyword evidence="3" id="KW-0238">DNA-binding</keyword>
<dbReference type="PRINTS" id="PR00598">
    <property type="entry name" value="HTHMARR"/>
</dbReference>
<dbReference type="AlphaFoldDB" id="A0A246FBK6"/>
<comment type="caution">
    <text evidence="6">The sequence shown here is derived from an EMBL/GenBank/DDBJ whole genome shotgun (WGS) entry which is preliminary data.</text>
</comment>
<dbReference type="PANTHER" id="PTHR33164">
    <property type="entry name" value="TRANSCRIPTIONAL REGULATOR, MARR FAMILY"/>
    <property type="match status" value="1"/>
</dbReference>
<evidence type="ECO:0000256" key="1">
    <source>
        <dbReference type="ARBA" id="ARBA00004496"/>
    </source>
</evidence>
<dbReference type="InterPro" id="IPR036388">
    <property type="entry name" value="WH-like_DNA-bd_sf"/>
</dbReference>
<keyword evidence="4" id="KW-0804">Transcription</keyword>
<evidence type="ECO:0000313" key="6">
    <source>
        <dbReference type="EMBL" id="OWP51694.1"/>
    </source>
</evidence>
<evidence type="ECO:0000256" key="3">
    <source>
        <dbReference type="ARBA" id="ARBA00023125"/>
    </source>
</evidence>
<gene>
    <name evidence="6" type="ORF">CEG18_05370</name>
</gene>
<keyword evidence="2" id="KW-0805">Transcription regulation</keyword>
<evidence type="ECO:0000256" key="4">
    <source>
        <dbReference type="ARBA" id="ARBA00023163"/>
    </source>
</evidence>
<proteinExistence type="predicted"/>
<reference evidence="6 7" key="1">
    <citation type="submission" date="2017-06" db="EMBL/GenBank/DDBJ databases">
        <title>Draft genome of Pseudomonas nitroreducens DF05.</title>
        <authorList>
            <person name="Iyer R."/>
        </authorList>
    </citation>
    <scope>NUCLEOTIDE SEQUENCE [LARGE SCALE GENOMIC DNA]</scope>
    <source>
        <strain evidence="6 7">DF05</strain>
    </source>
</reference>
<dbReference type="PROSITE" id="PS50995">
    <property type="entry name" value="HTH_MARR_2"/>
    <property type="match status" value="1"/>
</dbReference>
<dbReference type="PANTHER" id="PTHR33164:SF5">
    <property type="entry name" value="ORGANIC HYDROPEROXIDE RESISTANCE TRANSCRIPTIONAL REGULATOR"/>
    <property type="match status" value="1"/>
</dbReference>
<dbReference type="InterPro" id="IPR000835">
    <property type="entry name" value="HTH_MarR-typ"/>
</dbReference>
<evidence type="ECO:0000256" key="2">
    <source>
        <dbReference type="ARBA" id="ARBA00023015"/>
    </source>
</evidence>
<dbReference type="GO" id="GO:0005737">
    <property type="term" value="C:cytoplasm"/>
    <property type="evidence" value="ECO:0007669"/>
    <property type="project" value="UniProtKB-SubCell"/>
</dbReference>
<organism evidence="6 7">
    <name type="scientific">Pseudomonas nitroreducens</name>
    <dbReference type="NCBI Taxonomy" id="46680"/>
    <lineage>
        <taxon>Bacteria</taxon>
        <taxon>Pseudomonadati</taxon>
        <taxon>Pseudomonadota</taxon>
        <taxon>Gammaproteobacteria</taxon>
        <taxon>Pseudomonadales</taxon>
        <taxon>Pseudomonadaceae</taxon>
        <taxon>Pseudomonas</taxon>
    </lineage>
</organism>
<dbReference type="SUPFAM" id="SSF46785">
    <property type="entry name" value="Winged helix' DNA-binding domain"/>
    <property type="match status" value="1"/>
</dbReference>
<comment type="subcellular location">
    <subcellularLocation>
        <location evidence="1">Cytoplasm</location>
    </subcellularLocation>
</comment>
<evidence type="ECO:0000259" key="5">
    <source>
        <dbReference type="PROSITE" id="PS50995"/>
    </source>
</evidence>